<dbReference type="SUPFAM" id="SSF81383">
    <property type="entry name" value="F-box domain"/>
    <property type="match status" value="1"/>
</dbReference>
<evidence type="ECO:0008006" key="3">
    <source>
        <dbReference type="Google" id="ProtNLM"/>
    </source>
</evidence>
<organism evidence="1 2">
    <name type="scientific">Fusarium venenatum</name>
    <dbReference type="NCBI Taxonomy" id="56646"/>
    <lineage>
        <taxon>Eukaryota</taxon>
        <taxon>Fungi</taxon>
        <taxon>Dikarya</taxon>
        <taxon>Ascomycota</taxon>
        <taxon>Pezizomycotina</taxon>
        <taxon>Sordariomycetes</taxon>
        <taxon>Hypocreomycetidae</taxon>
        <taxon>Hypocreales</taxon>
        <taxon>Nectriaceae</taxon>
        <taxon>Fusarium</taxon>
    </lineage>
</organism>
<name>A0A2L2STB5_9HYPO</name>
<proteinExistence type="predicted"/>
<evidence type="ECO:0000313" key="2">
    <source>
        <dbReference type="Proteomes" id="UP000245910"/>
    </source>
</evidence>
<protein>
    <recommendedName>
        <fullName evidence="3">F-box domain-containing protein</fullName>
    </recommendedName>
</protein>
<dbReference type="STRING" id="56646.A0A2L2STB5"/>
<dbReference type="Proteomes" id="UP000245910">
    <property type="component" value="Chromosome II"/>
</dbReference>
<keyword evidence="2" id="KW-1185">Reference proteome</keyword>
<accession>A0A2L2STB5</accession>
<dbReference type="EMBL" id="LN649230">
    <property type="protein sequence ID" value="CEI60514.1"/>
    <property type="molecule type" value="Genomic_DNA"/>
</dbReference>
<dbReference type="InterPro" id="IPR036047">
    <property type="entry name" value="F-box-like_dom_sf"/>
</dbReference>
<evidence type="ECO:0000313" key="1">
    <source>
        <dbReference type="EMBL" id="CEI60514.1"/>
    </source>
</evidence>
<reference evidence="2" key="1">
    <citation type="submission" date="2014-10" db="EMBL/GenBank/DDBJ databases">
        <authorList>
            <person name="King R."/>
        </authorList>
    </citation>
    <scope>NUCLEOTIDE SEQUENCE [LARGE SCALE GENOMIC DNA]</scope>
    <source>
        <strain evidence="2">A3/5</strain>
    </source>
</reference>
<sequence length="413" mass="47518">MEGNEAPPTSLSTLPVEMGHHIARFLANRDIKSLRLTSSSLRDRFALRLKRVFVSASPCNIKVPKEIIMNEGNDGLKGRPYHAIRQLAAAMSPAECYPLLSELVPGEDRMLESGEDVKAFEHTLGRFPSFRRVTISTKAHERLFMPMYETPMIRSFPYGFVYPVPRCRWETRTSAFLWKDEQLETNLEYTIDRRGVCSALRILARHGRHNVSEFIIEDPVAEAPHIPTPFDDQGHTLTDSLSLIQRPGFRKLDLYANNLSSWYETLEKAKNLKSLRISNWKSPHYSTEVAFVWEPERTNAYKIGRQDLNIVITVVAPLASLRSLELYCVIFLNEDRFEDETYMYCSLNPHNFLNELRGTEWRSRSLRPKVTIQLADDGWAYGKTLKLDSDIDDFLYGDGENPFVPSKMEMDDS</sequence>
<dbReference type="AlphaFoldDB" id="A0A2L2STB5"/>